<evidence type="ECO:0000256" key="1">
    <source>
        <dbReference type="SAM" id="Phobius"/>
    </source>
</evidence>
<evidence type="ECO:0000313" key="2">
    <source>
        <dbReference type="EMBL" id="OGY24522.1"/>
    </source>
</evidence>
<feature type="transmembrane region" description="Helical" evidence="1">
    <location>
        <begin position="79"/>
        <end position="103"/>
    </location>
</feature>
<feature type="transmembrane region" description="Helical" evidence="1">
    <location>
        <begin position="51"/>
        <end position="67"/>
    </location>
</feature>
<organism evidence="2 3">
    <name type="scientific">Candidatus Woykebacteria bacterium RBG_13_40_7b</name>
    <dbReference type="NCBI Taxonomy" id="1802594"/>
    <lineage>
        <taxon>Bacteria</taxon>
        <taxon>Candidatus Woykeibacteriota</taxon>
    </lineage>
</organism>
<feature type="transmembrane region" description="Helical" evidence="1">
    <location>
        <begin position="21"/>
        <end position="39"/>
    </location>
</feature>
<feature type="transmembrane region" description="Helical" evidence="1">
    <location>
        <begin position="244"/>
        <end position="263"/>
    </location>
</feature>
<keyword evidence="1" id="KW-1133">Transmembrane helix</keyword>
<comment type="caution">
    <text evidence="2">The sequence shown here is derived from an EMBL/GenBank/DDBJ whole genome shotgun (WGS) entry which is preliminary data.</text>
</comment>
<feature type="transmembrane region" description="Helical" evidence="1">
    <location>
        <begin position="213"/>
        <end position="232"/>
    </location>
</feature>
<dbReference type="Proteomes" id="UP000177103">
    <property type="component" value="Unassembled WGS sequence"/>
</dbReference>
<keyword evidence="1" id="KW-0812">Transmembrane</keyword>
<accession>A0A1G1WA01</accession>
<name>A0A1G1WA01_9BACT</name>
<dbReference type="EMBL" id="MHCQ01000023">
    <property type="protein sequence ID" value="OGY24522.1"/>
    <property type="molecule type" value="Genomic_DNA"/>
</dbReference>
<reference evidence="2 3" key="1">
    <citation type="journal article" date="2016" name="Nat. Commun.">
        <title>Thousands of microbial genomes shed light on interconnected biogeochemical processes in an aquifer system.</title>
        <authorList>
            <person name="Anantharaman K."/>
            <person name="Brown C.T."/>
            <person name="Hug L.A."/>
            <person name="Sharon I."/>
            <person name="Castelle C.J."/>
            <person name="Probst A.J."/>
            <person name="Thomas B.C."/>
            <person name="Singh A."/>
            <person name="Wilkins M.J."/>
            <person name="Karaoz U."/>
            <person name="Brodie E.L."/>
            <person name="Williams K.H."/>
            <person name="Hubbard S.S."/>
            <person name="Banfield J.F."/>
        </authorList>
    </citation>
    <scope>NUCLEOTIDE SEQUENCE [LARGE SCALE GENOMIC DNA]</scope>
</reference>
<proteinExistence type="predicted"/>
<feature type="transmembrane region" description="Helical" evidence="1">
    <location>
        <begin position="186"/>
        <end position="206"/>
    </location>
</feature>
<dbReference type="AlphaFoldDB" id="A0A1G1WA01"/>
<protein>
    <recommendedName>
        <fullName evidence="4">Histidine kinase N-terminal 7TM region domain-containing protein</fullName>
    </recommendedName>
</protein>
<sequence length="268" mass="30805">MLAARLCWRGPPMTKDNLFKIIISLFVILIIWWIILQILPDKETTAHSLYNFGYGLIFLLAGILGLNKASFFKKDENKIGLSLIFLSFASFSYFAAQTIWTFYNLVLQNEKPYPSFADIFYVAFYALVGIGLFLIILEAEKLFDLTDLIFIFFVPTLAIILSFYIYTQLGYFSNPDKTFIKPFFDILYTFGDVILISLSFAVIHWWQNLRKAFLILASSFLIAALADFLFSLTISNNTYYNGNFVDLFFTISGFAFAWGISLIKPKET</sequence>
<evidence type="ECO:0008006" key="4">
    <source>
        <dbReference type="Google" id="ProtNLM"/>
    </source>
</evidence>
<keyword evidence="1" id="KW-0472">Membrane</keyword>
<gene>
    <name evidence="2" type="ORF">A2Y57_01300</name>
</gene>
<feature type="transmembrane region" description="Helical" evidence="1">
    <location>
        <begin position="148"/>
        <end position="166"/>
    </location>
</feature>
<feature type="transmembrane region" description="Helical" evidence="1">
    <location>
        <begin position="115"/>
        <end position="136"/>
    </location>
</feature>
<evidence type="ECO:0000313" key="3">
    <source>
        <dbReference type="Proteomes" id="UP000177103"/>
    </source>
</evidence>